<gene>
    <name evidence="2" type="ORF">SAMN02745216_02346</name>
</gene>
<name>A0A1M6MFU1_9BACT</name>
<evidence type="ECO:0000313" key="3">
    <source>
        <dbReference type="Proteomes" id="UP000183994"/>
    </source>
</evidence>
<reference evidence="3" key="1">
    <citation type="submission" date="2016-11" db="EMBL/GenBank/DDBJ databases">
        <authorList>
            <person name="Varghese N."/>
            <person name="Submissions S."/>
        </authorList>
    </citation>
    <scope>NUCLEOTIDE SEQUENCE [LARGE SCALE GENOMIC DNA]</scope>
    <source>
        <strain evidence="3">DSM 16219</strain>
    </source>
</reference>
<dbReference type="AlphaFoldDB" id="A0A1M6MFU1"/>
<proteinExistence type="predicted"/>
<protein>
    <submittedName>
        <fullName evidence="2">Uncharacterized protein</fullName>
    </submittedName>
</protein>
<dbReference type="OrthoDB" id="9878255at2"/>
<accession>A0A1M6MFU1</accession>
<sequence>MKKARLARLALSACMFFLLSLALVFAGEPVMIGQGSPKPEANNKLGNGYIYITDAGKNAAAFRISTQGASIYVAKVKVFFEDGSSKEVGVGRTYAVEEDVQKTPLITIGPHDSPLEKVMVRFRSRRNAAITLWQG</sequence>
<dbReference type="Proteomes" id="UP000183994">
    <property type="component" value="Unassembled WGS sequence"/>
</dbReference>
<feature type="signal peptide" evidence="1">
    <location>
        <begin position="1"/>
        <end position="26"/>
    </location>
</feature>
<evidence type="ECO:0000313" key="2">
    <source>
        <dbReference type="EMBL" id="SHJ82236.1"/>
    </source>
</evidence>
<dbReference type="RefSeq" id="WP_073475954.1">
    <property type="nucleotide sequence ID" value="NZ_FQZU01000012.1"/>
</dbReference>
<dbReference type="EMBL" id="FQZU01000012">
    <property type="protein sequence ID" value="SHJ82236.1"/>
    <property type="molecule type" value="Genomic_DNA"/>
</dbReference>
<dbReference type="STRING" id="1121393.SAMN02745216_02346"/>
<evidence type="ECO:0000256" key="1">
    <source>
        <dbReference type="SAM" id="SignalP"/>
    </source>
</evidence>
<organism evidence="2 3">
    <name type="scientific">Desulfatibacillum alkenivorans DSM 16219</name>
    <dbReference type="NCBI Taxonomy" id="1121393"/>
    <lineage>
        <taxon>Bacteria</taxon>
        <taxon>Pseudomonadati</taxon>
        <taxon>Thermodesulfobacteriota</taxon>
        <taxon>Desulfobacteria</taxon>
        <taxon>Desulfobacterales</taxon>
        <taxon>Desulfatibacillaceae</taxon>
        <taxon>Desulfatibacillum</taxon>
    </lineage>
</organism>
<keyword evidence="3" id="KW-1185">Reference proteome</keyword>
<feature type="chain" id="PRO_5012951879" evidence="1">
    <location>
        <begin position="27"/>
        <end position="135"/>
    </location>
</feature>
<keyword evidence="1" id="KW-0732">Signal</keyword>